<feature type="compositionally biased region" description="Polar residues" evidence="1">
    <location>
        <begin position="1894"/>
        <end position="1908"/>
    </location>
</feature>
<name>A0A0G4IFA1_9ALVE</name>
<feature type="region of interest" description="Disordered" evidence="1">
    <location>
        <begin position="1142"/>
        <end position="1174"/>
    </location>
</feature>
<feature type="compositionally biased region" description="Basic and acidic residues" evidence="1">
    <location>
        <begin position="303"/>
        <end position="314"/>
    </location>
</feature>
<feature type="region of interest" description="Disordered" evidence="1">
    <location>
        <begin position="280"/>
        <end position="449"/>
    </location>
</feature>
<feature type="compositionally biased region" description="Basic and acidic residues" evidence="1">
    <location>
        <begin position="398"/>
        <end position="418"/>
    </location>
</feature>
<feature type="compositionally biased region" description="Basic and acidic residues" evidence="1">
    <location>
        <begin position="1162"/>
        <end position="1174"/>
    </location>
</feature>
<feature type="region of interest" description="Disordered" evidence="1">
    <location>
        <begin position="2179"/>
        <end position="2204"/>
    </location>
</feature>
<feature type="region of interest" description="Disordered" evidence="1">
    <location>
        <begin position="1052"/>
        <end position="1072"/>
    </location>
</feature>
<feature type="region of interest" description="Disordered" evidence="1">
    <location>
        <begin position="1582"/>
        <end position="1611"/>
    </location>
</feature>
<feature type="compositionally biased region" description="Low complexity" evidence="1">
    <location>
        <begin position="2046"/>
        <end position="2056"/>
    </location>
</feature>
<feature type="region of interest" description="Disordered" evidence="1">
    <location>
        <begin position="1642"/>
        <end position="1681"/>
    </location>
</feature>
<feature type="region of interest" description="Disordered" evidence="1">
    <location>
        <begin position="1472"/>
        <end position="1516"/>
    </location>
</feature>
<feature type="region of interest" description="Disordered" evidence="1">
    <location>
        <begin position="193"/>
        <end position="224"/>
    </location>
</feature>
<feature type="non-terminal residue" evidence="2">
    <location>
        <position position="2304"/>
    </location>
</feature>
<proteinExistence type="predicted"/>
<feature type="compositionally biased region" description="Gly residues" evidence="1">
    <location>
        <begin position="1477"/>
        <end position="1487"/>
    </location>
</feature>
<organism evidence="2">
    <name type="scientific">Chromera velia CCMP2878</name>
    <dbReference type="NCBI Taxonomy" id="1169474"/>
    <lineage>
        <taxon>Eukaryota</taxon>
        <taxon>Sar</taxon>
        <taxon>Alveolata</taxon>
        <taxon>Colpodellida</taxon>
        <taxon>Chromeraceae</taxon>
        <taxon>Chromera</taxon>
    </lineage>
</organism>
<feature type="region of interest" description="Disordered" evidence="1">
    <location>
        <begin position="788"/>
        <end position="837"/>
    </location>
</feature>
<reference evidence="2" key="1">
    <citation type="submission" date="2014-11" db="EMBL/GenBank/DDBJ databases">
        <authorList>
            <person name="Otto D Thomas"/>
            <person name="Naeem Raeece"/>
        </authorList>
    </citation>
    <scope>NUCLEOTIDE SEQUENCE</scope>
</reference>
<evidence type="ECO:0000256" key="1">
    <source>
        <dbReference type="SAM" id="MobiDB-lite"/>
    </source>
</evidence>
<feature type="compositionally biased region" description="Acidic residues" evidence="1">
    <location>
        <begin position="280"/>
        <end position="297"/>
    </location>
</feature>
<feature type="region of interest" description="Disordered" evidence="1">
    <location>
        <begin position="2041"/>
        <end position="2076"/>
    </location>
</feature>
<feature type="compositionally biased region" description="Basic and acidic residues" evidence="1">
    <location>
        <begin position="807"/>
        <end position="832"/>
    </location>
</feature>
<feature type="region of interest" description="Disordered" evidence="1">
    <location>
        <begin position="554"/>
        <end position="576"/>
    </location>
</feature>
<dbReference type="EMBL" id="CDMZ01005927">
    <property type="protein sequence ID" value="CEM55948.1"/>
    <property type="molecule type" value="Genomic_DNA"/>
</dbReference>
<evidence type="ECO:0000313" key="2">
    <source>
        <dbReference type="EMBL" id="CEM55948.1"/>
    </source>
</evidence>
<feature type="compositionally biased region" description="Polar residues" evidence="1">
    <location>
        <begin position="1870"/>
        <end position="1884"/>
    </location>
</feature>
<feature type="region of interest" description="Disordered" evidence="1">
    <location>
        <begin position="1285"/>
        <end position="1307"/>
    </location>
</feature>
<feature type="compositionally biased region" description="Acidic residues" evidence="1">
    <location>
        <begin position="554"/>
        <end position="569"/>
    </location>
</feature>
<feature type="region of interest" description="Disordered" evidence="1">
    <location>
        <begin position="1870"/>
        <end position="1912"/>
    </location>
</feature>
<gene>
    <name evidence="2" type="ORF">Cvel_13966</name>
</gene>
<feature type="region of interest" description="Disordered" evidence="1">
    <location>
        <begin position="2100"/>
        <end position="2126"/>
    </location>
</feature>
<sequence length="2304" mass="252728">MQDSVGDGLPRWPARRRSFVLHNSQKHLGELHHLQEVEAHRVKEKEREEFRLPKIGREIPKHASRKNLKRQNLPPFFSSEGLTKELSDVSRHLKIKRGFLHPKRKIVSTQPARKTLRFRFEYKWTQQRDREERQRRTPIPQQMSQLLDSLALSPYAKQSNKEDFERWHISIDRLKAHYDETCRADDLRFAESPHHTEALTDGLKAGRENSEGEEGSKNEERRQKELEALTRQVNAAVERMVAYMHEGGMKAPQVGSETYALLTEVVFGLVNFTKRLERLDDQEESEDRDEILDEDSDLNQSEKNLEKEKEKERADEDEGKGKALRRSSCRSLRSDGEIASAPISRSPSVVPLGLNSDMSSIASKTSSNASSPGSSSSPSSSSSKSSSRSSRVSSQNSKEGEALDLTSEKLGGEGEREKGPKRKKEKKRRKKDTSRRKRKGRQGTLLSGVSGFLERALSRDLTNSLGEHASIMALLSEQRRTSSSGSQTGRQKEREQEIEKINEEAAALEDLLNRMSDALGIPEFQLLSLVAESLQEGKDGLDPTRPLDFDAMEEVMSDSESSESSDDDANASGRDETVLPVEMPVSASRHFLGWVRLEPRDEADLRAILEESAVGGARAFRRSFVSAVAEEAAGPSRNSLDGHCSDWMGDEEDFTVPPPLDVYGSGPLLFSAGTELPSPSQFGRVTQRSSTAMSGGGTPGGGGGNVFSWTMSAGSNGSQGSGVPLSAAPLNDAQLAWIESEPLLGLQAAFDSSLQLDWSRRGTQGNFTEATRAGGALRKGGEDSIIISRQPELPFYGPSLPSSSRPFRNDEGGRGGERERERERETRGKENGPRQSPYCDAVVPVRFIQEPTVLQVFLQELRSGSSSLYRKTEGGELMRVRAVCLVRVVRNTGGGFAKRGSTSLRGSVSAGATRPSSGQIKLSSSALESELFNSGGMGSSPREIFQPQGLNKISVLCPCERDVERLSPLGCEAFIPLSELPLIRPMCPSESPMEAAAEILKQRLGALSTSVTLVPSSYKRLERRAKAAESEEFLAQMLTRRSTRKASERSLVLTADGSVDSSDEGQMGTTTKNPFASVVATQEVSEAEASHLGFTSAEIFRGLTVVDEIHIITATGSALPATSFPTQALPLIRLERPPDTQVGGLSSFQQEPVEGEGGPALREGDRNESREDGWKGISGSLPPFLLPWRRAFESVERRHRVSPDDLNKLCSLPGAKWGSEHFPADVPLTSFGHEDSSVLSRLLVAQKERETVNQWHWLPMNDWVKTLQRKNRLRLRHWSHSALDSDPPLAGSSRNWDGRRRDSDAEDPGLFQRSKAFVKRWKGSLVLWAGTPSLQKNVDAILASLCAGATQVRYEVLSQTEESQSHQAVLMARPFDNRGKHMEPCLVMLMPRTAVRMAVEANELLVAALGEPAALAVTGTSANGLIGAVRLTMRTAGWLEHGNLHGFEERRLVPFSDFVVFAMGACERKAQPEAEEGGAGFGRGAGGASKMPSLSQSMARNAGAGEGGKDGRRQSKISFGGARGLLTSLARRIFGFQLRHLLKDQRLVKAAVGTSGPKDSVFELFDMKHLINDALFAPKHSLDTFKPNEQSDGAPSTHHTEGKQQQQQEVPLAVSGCDDVRSFFFRFWEEVCLVAQLRDESTGGAAGMQRDRRGGGRQTTTATPQLKGRRRTGVTRSGGAARASVSNAHLGIVRGDFRPESVLVDPVGDAFEQYPEESSVLGLPLLVGRGRIPRPLKTDTLSAEGSSYRPWILWHRLRRHHVVSDLAAFEVNVIALAMQGTPCTLRQINECKSPTELSEVLGGRRKILASVIWEGIESFYSSNASMGQEDLLRTFGTSTDLQGLLSSPDDSKVKEGRKSRLVARLRATLLGSNPSSGPVKSETTGDLMGAGMSQAASRKSTRPFTSTGREGESMGGILSMASPMPQSGASQFNRRASLTGTSLPFPTKDALLQTVRSRLGFRYEALTRMLVVSEPQDAIAIQGDIVTILNAVATCPDVRVLPPSLNLTTARGRECWAVICEIRRWVWVFLRPDPPTNIAKLEEQKQQQQQQQQQPTEEAEQDAETGDGEKEQKKRGNWWEPLHYSAALLASCMKFLRTQQRSRTRRMAEKESQQEGPGGGKETVESLGDAMGKRWEADSQGSRSQLLMVIQMAMLHAEAILSSLIGEPGRFSSALISLSGDSNQPSISPSTAQNRRSSLSAGGGMPMMNVYSSARKINSPWDMPPDNPRKALTFFQKGTVFIDERIDPTPVGVPPSKSAELGVCDVSRKEEATDLTVGGIEFDWETNAESLIHTQLALHSHYPV</sequence>
<feature type="compositionally biased region" description="Low complexity" evidence="1">
    <location>
        <begin position="359"/>
        <end position="397"/>
    </location>
</feature>
<feature type="compositionally biased region" description="Acidic residues" evidence="1">
    <location>
        <begin position="2057"/>
        <end position="2066"/>
    </location>
</feature>
<accession>A0A0G4IFA1</accession>
<feature type="compositionally biased region" description="Basic residues" evidence="1">
    <location>
        <begin position="419"/>
        <end position="441"/>
    </location>
</feature>
<protein>
    <submittedName>
        <fullName evidence="2">Uncharacterized protein</fullName>
    </submittedName>
</protein>
<feature type="region of interest" description="Disordered" evidence="1">
    <location>
        <begin position="474"/>
        <end position="498"/>
    </location>
</feature>
<feature type="compositionally biased region" description="Polar residues" evidence="1">
    <location>
        <begin position="2179"/>
        <end position="2200"/>
    </location>
</feature>